<dbReference type="PANTHER" id="PTHR21666">
    <property type="entry name" value="PEPTIDASE-RELATED"/>
    <property type="match status" value="1"/>
</dbReference>
<feature type="signal peptide" evidence="2">
    <location>
        <begin position="1"/>
        <end position="24"/>
    </location>
</feature>
<dbReference type="Gene3D" id="2.70.70.10">
    <property type="entry name" value="Glucose Permease (Domain IIA)"/>
    <property type="match status" value="1"/>
</dbReference>
<dbReference type="AlphaFoldDB" id="A0A3S5Y5S9"/>
<feature type="domain" description="M23ase beta-sheet core" evidence="3">
    <location>
        <begin position="81"/>
        <end position="175"/>
    </location>
</feature>
<gene>
    <name evidence="4" type="ordered locus">REQ_18180</name>
</gene>
<name>A0A3S5Y5S9_RHOH1</name>
<accession>A0A3S5Y5S9</accession>
<dbReference type="GO" id="GO:0004222">
    <property type="term" value="F:metalloendopeptidase activity"/>
    <property type="evidence" value="ECO:0007669"/>
    <property type="project" value="TreeGrafter"/>
</dbReference>
<dbReference type="InterPro" id="IPR050570">
    <property type="entry name" value="Cell_wall_metabolism_enzyme"/>
</dbReference>
<dbReference type="Proteomes" id="UP001154400">
    <property type="component" value="Chromosome"/>
</dbReference>
<dbReference type="EMBL" id="FN563149">
    <property type="protein sequence ID" value="CBH47886.1"/>
    <property type="molecule type" value="Genomic_DNA"/>
</dbReference>
<dbReference type="InterPro" id="IPR016047">
    <property type="entry name" value="M23ase_b-sheet_dom"/>
</dbReference>
<organism evidence="4">
    <name type="scientific">Rhodococcus hoagii (strain 103S)</name>
    <name type="common">Rhodococcus equi</name>
    <dbReference type="NCBI Taxonomy" id="685727"/>
    <lineage>
        <taxon>Bacteria</taxon>
        <taxon>Bacillati</taxon>
        <taxon>Actinomycetota</taxon>
        <taxon>Actinomycetes</taxon>
        <taxon>Mycobacteriales</taxon>
        <taxon>Nocardiaceae</taxon>
        <taxon>Prescottella</taxon>
    </lineage>
</organism>
<proteinExistence type="predicted"/>
<evidence type="ECO:0000313" key="4">
    <source>
        <dbReference type="EMBL" id="CBH47886.1"/>
    </source>
</evidence>
<dbReference type="InterPro" id="IPR011055">
    <property type="entry name" value="Dup_hybrid_motif"/>
</dbReference>
<dbReference type="RefSeq" id="WP_013415674.1">
    <property type="nucleotide sequence ID" value="NC_014659.1"/>
</dbReference>
<dbReference type="Pfam" id="PF01551">
    <property type="entry name" value="Peptidase_M23"/>
    <property type="match status" value="1"/>
</dbReference>
<protein>
    <submittedName>
        <fullName evidence="4">Secreted metallopeptidase</fullName>
    </submittedName>
</protein>
<evidence type="ECO:0000313" key="5">
    <source>
        <dbReference type="Proteomes" id="UP000006892"/>
    </source>
</evidence>
<dbReference type="PANTHER" id="PTHR21666:SF289">
    <property type="entry name" value="L-ALA--D-GLU ENDOPEPTIDASE"/>
    <property type="match status" value="1"/>
</dbReference>
<sequence length="197" mass="20398">MTSTTFARALVCVALFLVSCPAATADPAAAAPMPAQDPVTVTAPVATPVATTNRQPFGWPLRPRPPVVRPFDLPERNWLPGHRGVDLAAAPGQTVLAAGAGTVVFAGTVAGKPVVSVDHPGGLRTTYEPVEATVSAGRRVERGTVLGTVAPGHPECAAAACLHWGLRRDREYLDPLPLVGAVRMRLLPSGGTDHARG</sequence>
<dbReference type="SUPFAM" id="SSF51261">
    <property type="entry name" value="Duplicated hybrid motif"/>
    <property type="match status" value="1"/>
</dbReference>
<evidence type="ECO:0000259" key="3">
    <source>
        <dbReference type="Pfam" id="PF01551"/>
    </source>
</evidence>
<reference evidence="4" key="1">
    <citation type="journal article" date="2010" name="PLoS Genet.">
        <title>The genome of a pathogenic rhodococcus: cooptive virulence underpinned by key gene acquisitions.</title>
        <authorList>
            <person name="Letek M."/>
            <person name="Gonzalez P."/>
            <person name="Macarthur I."/>
            <person name="Rodriguez H."/>
            <person name="Freeman T.C."/>
            <person name="Valero-Rello A."/>
            <person name="Blanco M."/>
            <person name="Buckley T."/>
            <person name="Cherevach I."/>
            <person name="Fahey R."/>
            <person name="Hapeshi A."/>
            <person name="Holdstock J."/>
            <person name="Leadon D."/>
            <person name="Navas J."/>
            <person name="Ocampo A."/>
            <person name="Quail M.A."/>
            <person name="Sanders M."/>
            <person name="Scortti M.M."/>
            <person name="Prescott J.F."/>
            <person name="Fogarty U."/>
            <person name="Meijer W.G."/>
            <person name="Parkhill J."/>
            <person name="Bentley S.D."/>
            <person name="Vazquez-Boland J.A."/>
        </authorList>
    </citation>
    <scope>NUCLEOTIDE SEQUENCE [LARGE SCALE GENOMIC DNA]</scope>
    <source>
        <strain evidence="4 5">103S</strain>
    </source>
</reference>
<feature type="chain" id="PRO_5039187713" evidence="2">
    <location>
        <begin position="25"/>
        <end position="197"/>
    </location>
</feature>
<evidence type="ECO:0000256" key="1">
    <source>
        <dbReference type="ARBA" id="ARBA00022729"/>
    </source>
</evidence>
<dbReference type="KEGG" id="req:REQ_18180"/>
<keyword evidence="1 2" id="KW-0732">Signal</keyword>
<evidence type="ECO:0000256" key="2">
    <source>
        <dbReference type="SAM" id="SignalP"/>
    </source>
</evidence>
<dbReference type="CDD" id="cd12797">
    <property type="entry name" value="M23_peptidase"/>
    <property type="match status" value="1"/>
</dbReference>